<keyword evidence="8 9" id="KW-0804">Transcription</keyword>
<dbReference type="GO" id="GO:0003700">
    <property type="term" value="F:DNA-binding transcription factor activity"/>
    <property type="evidence" value="ECO:0007669"/>
    <property type="project" value="UniProtKB-UniRule"/>
</dbReference>
<dbReference type="InterPro" id="IPR036251">
    <property type="entry name" value="Arg_repress_C_sf"/>
</dbReference>
<dbReference type="Pfam" id="PF02863">
    <property type="entry name" value="Arg_repressor_C"/>
    <property type="match status" value="1"/>
</dbReference>
<evidence type="ECO:0000256" key="1">
    <source>
        <dbReference type="ARBA" id="ARBA00004496"/>
    </source>
</evidence>
<dbReference type="GO" id="GO:0005737">
    <property type="term" value="C:cytoplasm"/>
    <property type="evidence" value="ECO:0007669"/>
    <property type="project" value="UniProtKB-SubCell"/>
</dbReference>
<dbReference type="InterPro" id="IPR001669">
    <property type="entry name" value="Arg_repress"/>
</dbReference>
<dbReference type="GO" id="GO:0051259">
    <property type="term" value="P:protein complex oligomerization"/>
    <property type="evidence" value="ECO:0007669"/>
    <property type="project" value="InterPro"/>
</dbReference>
<dbReference type="Gene3D" id="3.30.1360.40">
    <property type="match status" value="1"/>
</dbReference>
<evidence type="ECO:0000256" key="5">
    <source>
        <dbReference type="ARBA" id="ARBA00022490"/>
    </source>
</evidence>
<name>A0A9D9EP48_9SPIR</name>
<reference evidence="12" key="2">
    <citation type="journal article" date="2021" name="PeerJ">
        <title>Extensive microbial diversity within the chicken gut microbiome revealed by metagenomics and culture.</title>
        <authorList>
            <person name="Gilroy R."/>
            <person name="Ravi A."/>
            <person name="Getino M."/>
            <person name="Pursley I."/>
            <person name="Horton D.L."/>
            <person name="Alikhan N.F."/>
            <person name="Baker D."/>
            <person name="Gharbi K."/>
            <person name="Hall N."/>
            <person name="Watson M."/>
            <person name="Adriaenssens E.M."/>
            <person name="Foster-Nyarko E."/>
            <person name="Jarju S."/>
            <person name="Secka A."/>
            <person name="Antonio M."/>
            <person name="Oren A."/>
            <person name="Chaudhuri R.R."/>
            <person name="La Ragione R."/>
            <person name="Hildebrand F."/>
            <person name="Pallen M.J."/>
        </authorList>
    </citation>
    <scope>NUCLEOTIDE SEQUENCE</scope>
    <source>
        <strain evidence="12">B3-4054</strain>
    </source>
</reference>
<dbReference type="SUPFAM" id="SSF46785">
    <property type="entry name" value="Winged helix' DNA-binding domain"/>
    <property type="match status" value="1"/>
</dbReference>
<evidence type="ECO:0000256" key="7">
    <source>
        <dbReference type="ARBA" id="ARBA00023125"/>
    </source>
</evidence>
<sequence length="157" mass="17180">MKERLSRLQTIKKLLKTNRIHSQEELLKKMEDEGLPITPATLSRDLRLLKVAKVSGADGVYAYVLPEEESPVQNADTFAEDFARGCAGIECSGNLLVIRTCAGYANIVAHALDKMNFAEILGTVSGRDNCVFACLREGVQGKTFLSILKAKIPALDI</sequence>
<evidence type="ECO:0000256" key="9">
    <source>
        <dbReference type="HAMAP-Rule" id="MF_00173"/>
    </source>
</evidence>
<evidence type="ECO:0000256" key="2">
    <source>
        <dbReference type="ARBA" id="ARBA00005040"/>
    </source>
</evidence>
<dbReference type="EMBL" id="JADIMS010000118">
    <property type="protein sequence ID" value="MBO8450727.1"/>
    <property type="molecule type" value="Genomic_DNA"/>
</dbReference>
<feature type="domain" description="Arginine repressor DNA-binding" evidence="10">
    <location>
        <begin position="4"/>
        <end position="70"/>
    </location>
</feature>
<proteinExistence type="inferred from homology"/>
<gene>
    <name evidence="9" type="primary">argR</name>
    <name evidence="12" type="ORF">IAA96_06440</name>
</gene>
<keyword evidence="9" id="KW-0678">Repressor</keyword>
<comment type="caution">
    <text evidence="12">The sequence shown here is derived from an EMBL/GenBank/DDBJ whole genome shotgun (WGS) entry which is preliminary data.</text>
</comment>
<keyword evidence="6 9" id="KW-0805">Transcription regulation</keyword>
<dbReference type="PANTHER" id="PTHR34471:SF1">
    <property type="entry name" value="ARGININE REPRESSOR"/>
    <property type="match status" value="1"/>
</dbReference>
<dbReference type="InterPro" id="IPR020899">
    <property type="entry name" value="Arg_repress_C"/>
</dbReference>
<reference evidence="12" key="1">
    <citation type="submission" date="2020-10" db="EMBL/GenBank/DDBJ databases">
        <authorList>
            <person name="Gilroy R."/>
        </authorList>
    </citation>
    <scope>NUCLEOTIDE SEQUENCE</scope>
    <source>
        <strain evidence="12">B3-4054</strain>
    </source>
</reference>
<comment type="subcellular location">
    <subcellularLocation>
        <location evidence="1 9">Cytoplasm</location>
    </subcellularLocation>
</comment>
<evidence type="ECO:0000256" key="8">
    <source>
        <dbReference type="ARBA" id="ARBA00023163"/>
    </source>
</evidence>
<accession>A0A9D9EP48</accession>
<dbReference type="Proteomes" id="UP000823616">
    <property type="component" value="Unassembled WGS sequence"/>
</dbReference>
<comment type="function">
    <text evidence="9">Regulates arginine biosynthesis genes.</text>
</comment>
<dbReference type="GO" id="GO:1900079">
    <property type="term" value="P:regulation of arginine biosynthetic process"/>
    <property type="evidence" value="ECO:0007669"/>
    <property type="project" value="UniProtKB-UniRule"/>
</dbReference>
<dbReference type="PRINTS" id="PR01467">
    <property type="entry name" value="ARGREPRESSOR"/>
</dbReference>
<comment type="similarity">
    <text evidence="3 9">Belongs to the ArgR family.</text>
</comment>
<keyword evidence="9" id="KW-0055">Arginine biosynthesis</keyword>
<evidence type="ECO:0000259" key="10">
    <source>
        <dbReference type="Pfam" id="PF01316"/>
    </source>
</evidence>
<keyword evidence="7 9" id="KW-0238">DNA-binding</keyword>
<dbReference type="InterPro" id="IPR036390">
    <property type="entry name" value="WH_DNA-bd_sf"/>
</dbReference>
<dbReference type="SUPFAM" id="SSF55252">
    <property type="entry name" value="C-terminal domain of arginine repressor"/>
    <property type="match status" value="1"/>
</dbReference>
<evidence type="ECO:0000256" key="3">
    <source>
        <dbReference type="ARBA" id="ARBA00008316"/>
    </source>
</evidence>
<dbReference type="AlphaFoldDB" id="A0A9D9EP48"/>
<dbReference type="Pfam" id="PF01316">
    <property type="entry name" value="Arg_repressor"/>
    <property type="match status" value="1"/>
</dbReference>
<dbReference type="PANTHER" id="PTHR34471">
    <property type="entry name" value="ARGININE REPRESSOR"/>
    <property type="match status" value="1"/>
</dbReference>
<keyword evidence="9" id="KW-0028">Amino-acid biosynthesis</keyword>
<evidence type="ECO:0000256" key="4">
    <source>
        <dbReference type="ARBA" id="ARBA00021148"/>
    </source>
</evidence>
<evidence type="ECO:0000313" key="12">
    <source>
        <dbReference type="EMBL" id="MBO8450727.1"/>
    </source>
</evidence>
<comment type="pathway">
    <text evidence="2 9">Amino-acid biosynthesis; L-arginine biosynthesis [regulation].</text>
</comment>
<feature type="domain" description="Arginine repressor C-terminal" evidence="11">
    <location>
        <begin position="88"/>
        <end position="148"/>
    </location>
</feature>
<dbReference type="GO" id="GO:0034618">
    <property type="term" value="F:arginine binding"/>
    <property type="evidence" value="ECO:0007669"/>
    <property type="project" value="InterPro"/>
</dbReference>
<protein>
    <recommendedName>
        <fullName evidence="4 9">Arginine repressor</fullName>
    </recommendedName>
</protein>
<evidence type="ECO:0000313" key="13">
    <source>
        <dbReference type="Proteomes" id="UP000823616"/>
    </source>
</evidence>
<dbReference type="HAMAP" id="MF_00173">
    <property type="entry name" value="Arg_repressor"/>
    <property type="match status" value="1"/>
</dbReference>
<evidence type="ECO:0000259" key="11">
    <source>
        <dbReference type="Pfam" id="PF02863"/>
    </source>
</evidence>
<evidence type="ECO:0000256" key="6">
    <source>
        <dbReference type="ARBA" id="ARBA00023015"/>
    </source>
</evidence>
<dbReference type="InterPro" id="IPR020900">
    <property type="entry name" value="Arg_repress_DNA-bd"/>
</dbReference>
<organism evidence="12 13">
    <name type="scientific">Candidatus Avitreponema avistercoris</name>
    <dbReference type="NCBI Taxonomy" id="2840705"/>
    <lineage>
        <taxon>Bacteria</taxon>
        <taxon>Pseudomonadati</taxon>
        <taxon>Spirochaetota</taxon>
        <taxon>Spirochaetia</taxon>
        <taxon>Spirochaetales</taxon>
        <taxon>Candidatus Avitreponema</taxon>
    </lineage>
</organism>
<keyword evidence="5 9" id="KW-0963">Cytoplasm</keyword>
<dbReference type="GO" id="GO:0006526">
    <property type="term" value="P:L-arginine biosynthetic process"/>
    <property type="evidence" value="ECO:0007669"/>
    <property type="project" value="UniProtKB-KW"/>
</dbReference>
<dbReference type="InterPro" id="IPR036388">
    <property type="entry name" value="WH-like_DNA-bd_sf"/>
</dbReference>
<dbReference type="Gene3D" id="1.10.10.10">
    <property type="entry name" value="Winged helix-like DNA-binding domain superfamily/Winged helix DNA-binding domain"/>
    <property type="match status" value="1"/>
</dbReference>
<dbReference type="GO" id="GO:0003677">
    <property type="term" value="F:DNA binding"/>
    <property type="evidence" value="ECO:0007669"/>
    <property type="project" value="UniProtKB-KW"/>
</dbReference>